<accession>A0ABV8RAG0</accession>
<dbReference type="RefSeq" id="WP_377408885.1">
    <property type="nucleotide sequence ID" value="NZ_JBHSCY010000001.1"/>
</dbReference>
<evidence type="ECO:0000256" key="4">
    <source>
        <dbReference type="ARBA" id="ARBA00023284"/>
    </source>
</evidence>
<comment type="subcellular location">
    <subcellularLocation>
        <location evidence="1">Cell envelope</location>
    </subcellularLocation>
</comment>
<sequence>MKKIFLLSIILFISCNTNNPKEFSEEALQDMVLTVTNEKMTFREVLYQNKGKTILIDVWASWCKDCIVSLPDLEEVQKNFPEVNYVFLSVDRGNTAWKRAIEKYNLKGQHYNFPKGQKNGAFVDFINLWWIPRYMVINKKGEITLFKATKITDKKIVEALKKG</sequence>
<organism evidence="6 7">
    <name type="scientific">Polaribacter marinivivus</name>
    <dbReference type="NCBI Taxonomy" id="1524260"/>
    <lineage>
        <taxon>Bacteria</taxon>
        <taxon>Pseudomonadati</taxon>
        <taxon>Bacteroidota</taxon>
        <taxon>Flavobacteriia</taxon>
        <taxon>Flavobacteriales</taxon>
        <taxon>Flavobacteriaceae</taxon>
    </lineage>
</organism>
<evidence type="ECO:0000259" key="5">
    <source>
        <dbReference type="PROSITE" id="PS51352"/>
    </source>
</evidence>
<name>A0ABV8RAG0_9FLAO</name>
<protein>
    <submittedName>
        <fullName evidence="6">TlpA family protein disulfide reductase</fullName>
    </submittedName>
</protein>
<dbReference type="Proteomes" id="UP001595826">
    <property type="component" value="Unassembled WGS sequence"/>
</dbReference>
<dbReference type="PANTHER" id="PTHR42852:SF6">
    <property type="entry name" value="THIOL:DISULFIDE INTERCHANGE PROTEIN DSBE"/>
    <property type="match status" value="1"/>
</dbReference>
<evidence type="ECO:0000256" key="2">
    <source>
        <dbReference type="ARBA" id="ARBA00022748"/>
    </source>
</evidence>
<dbReference type="PROSITE" id="PS51257">
    <property type="entry name" value="PROKAR_LIPOPROTEIN"/>
    <property type="match status" value="1"/>
</dbReference>
<comment type="caution">
    <text evidence="6">The sequence shown here is derived from an EMBL/GenBank/DDBJ whole genome shotgun (WGS) entry which is preliminary data.</text>
</comment>
<dbReference type="Gene3D" id="3.40.30.10">
    <property type="entry name" value="Glutaredoxin"/>
    <property type="match status" value="1"/>
</dbReference>
<feature type="domain" description="Thioredoxin" evidence="5">
    <location>
        <begin position="22"/>
        <end position="163"/>
    </location>
</feature>
<evidence type="ECO:0000313" key="7">
    <source>
        <dbReference type="Proteomes" id="UP001595826"/>
    </source>
</evidence>
<keyword evidence="2" id="KW-0201">Cytochrome c-type biogenesis</keyword>
<dbReference type="PROSITE" id="PS51352">
    <property type="entry name" value="THIOREDOXIN_2"/>
    <property type="match status" value="1"/>
</dbReference>
<keyword evidence="7" id="KW-1185">Reference proteome</keyword>
<evidence type="ECO:0000313" key="6">
    <source>
        <dbReference type="EMBL" id="MFC4268423.1"/>
    </source>
</evidence>
<evidence type="ECO:0000256" key="3">
    <source>
        <dbReference type="ARBA" id="ARBA00023157"/>
    </source>
</evidence>
<reference evidence="7" key="1">
    <citation type="journal article" date="2019" name="Int. J. Syst. Evol. Microbiol.">
        <title>The Global Catalogue of Microorganisms (GCM) 10K type strain sequencing project: providing services to taxonomists for standard genome sequencing and annotation.</title>
        <authorList>
            <consortium name="The Broad Institute Genomics Platform"/>
            <consortium name="The Broad Institute Genome Sequencing Center for Infectious Disease"/>
            <person name="Wu L."/>
            <person name="Ma J."/>
        </authorList>
    </citation>
    <scope>NUCLEOTIDE SEQUENCE [LARGE SCALE GENOMIC DNA]</scope>
    <source>
        <strain evidence="7">CECT 8655</strain>
    </source>
</reference>
<dbReference type="EMBL" id="JBHSCY010000001">
    <property type="protein sequence ID" value="MFC4268423.1"/>
    <property type="molecule type" value="Genomic_DNA"/>
</dbReference>
<dbReference type="Pfam" id="PF13905">
    <property type="entry name" value="Thioredoxin_8"/>
    <property type="match status" value="1"/>
</dbReference>
<dbReference type="InterPro" id="IPR050553">
    <property type="entry name" value="Thioredoxin_ResA/DsbE_sf"/>
</dbReference>
<dbReference type="InterPro" id="IPR012336">
    <property type="entry name" value="Thioredoxin-like_fold"/>
</dbReference>
<keyword evidence="3" id="KW-1015">Disulfide bond</keyword>
<dbReference type="PANTHER" id="PTHR42852">
    <property type="entry name" value="THIOL:DISULFIDE INTERCHANGE PROTEIN DSBE"/>
    <property type="match status" value="1"/>
</dbReference>
<dbReference type="CDD" id="cd02966">
    <property type="entry name" value="TlpA_like_family"/>
    <property type="match status" value="1"/>
</dbReference>
<dbReference type="SUPFAM" id="SSF52833">
    <property type="entry name" value="Thioredoxin-like"/>
    <property type="match status" value="1"/>
</dbReference>
<evidence type="ECO:0000256" key="1">
    <source>
        <dbReference type="ARBA" id="ARBA00004196"/>
    </source>
</evidence>
<gene>
    <name evidence="6" type="ORF">ACFOWD_05855</name>
</gene>
<dbReference type="InterPro" id="IPR036249">
    <property type="entry name" value="Thioredoxin-like_sf"/>
</dbReference>
<dbReference type="InterPro" id="IPR013766">
    <property type="entry name" value="Thioredoxin_domain"/>
</dbReference>
<keyword evidence="4" id="KW-0676">Redox-active center</keyword>
<proteinExistence type="predicted"/>